<sequence>MTIRVTASTATAVFRPVRPGFHLYSRDLPPGGVEGLGVATNLTVRDGLTATARPTADQPVRALHLPSVNATLPVYPDGPVTLTLPLRRSGHAGDAVVSYAACSPTTCLPPVKDHATHVTY</sequence>
<proteinExistence type="predicted"/>
<organism evidence="1 2">
    <name type="scientific">Actinomadura gamaensis</name>
    <dbReference type="NCBI Taxonomy" id="1763541"/>
    <lineage>
        <taxon>Bacteria</taxon>
        <taxon>Bacillati</taxon>
        <taxon>Actinomycetota</taxon>
        <taxon>Actinomycetes</taxon>
        <taxon>Streptosporangiales</taxon>
        <taxon>Thermomonosporaceae</taxon>
        <taxon>Actinomadura</taxon>
    </lineage>
</organism>
<evidence type="ECO:0000313" key="2">
    <source>
        <dbReference type="Proteomes" id="UP001595872"/>
    </source>
</evidence>
<accession>A0ABV9TNK3</accession>
<name>A0ABV9TNK3_9ACTN</name>
<dbReference type="EMBL" id="JBHSIT010000001">
    <property type="protein sequence ID" value="MFC4905690.1"/>
    <property type="molecule type" value="Genomic_DNA"/>
</dbReference>
<keyword evidence="2" id="KW-1185">Reference proteome</keyword>
<dbReference type="Proteomes" id="UP001595872">
    <property type="component" value="Unassembled WGS sequence"/>
</dbReference>
<evidence type="ECO:0008006" key="3">
    <source>
        <dbReference type="Google" id="ProtNLM"/>
    </source>
</evidence>
<comment type="caution">
    <text evidence="1">The sequence shown here is derived from an EMBL/GenBank/DDBJ whole genome shotgun (WGS) entry which is preliminary data.</text>
</comment>
<evidence type="ECO:0000313" key="1">
    <source>
        <dbReference type="EMBL" id="MFC4905690.1"/>
    </source>
</evidence>
<protein>
    <recommendedName>
        <fullName evidence="3">Thiol:disulfide interchange protein DsbD N-terminal domain-containing protein</fullName>
    </recommendedName>
</protein>
<dbReference type="RefSeq" id="WP_378251434.1">
    <property type="nucleotide sequence ID" value="NZ_JBHSIT010000001.1"/>
</dbReference>
<gene>
    <name evidence="1" type="ORF">ACFPCY_00025</name>
</gene>
<reference evidence="2" key="1">
    <citation type="journal article" date="2019" name="Int. J. Syst. Evol. Microbiol.">
        <title>The Global Catalogue of Microorganisms (GCM) 10K type strain sequencing project: providing services to taxonomists for standard genome sequencing and annotation.</title>
        <authorList>
            <consortium name="The Broad Institute Genomics Platform"/>
            <consortium name="The Broad Institute Genome Sequencing Center for Infectious Disease"/>
            <person name="Wu L."/>
            <person name="Ma J."/>
        </authorList>
    </citation>
    <scope>NUCLEOTIDE SEQUENCE [LARGE SCALE GENOMIC DNA]</scope>
    <source>
        <strain evidence="2">KLKA75</strain>
    </source>
</reference>